<feature type="domain" description="Radical SAM core" evidence="9">
    <location>
        <begin position="151"/>
        <end position="370"/>
    </location>
</feature>
<dbReference type="GO" id="GO:0046872">
    <property type="term" value="F:metal ion binding"/>
    <property type="evidence" value="ECO:0007669"/>
    <property type="project" value="UniProtKB-KW"/>
</dbReference>
<evidence type="ECO:0000259" key="8">
    <source>
        <dbReference type="PROSITE" id="PS51332"/>
    </source>
</evidence>
<dbReference type="Pfam" id="PF04055">
    <property type="entry name" value="Radical_SAM"/>
    <property type="match status" value="1"/>
</dbReference>
<dbReference type="GO" id="GO:0005829">
    <property type="term" value="C:cytosol"/>
    <property type="evidence" value="ECO:0007669"/>
    <property type="project" value="TreeGrafter"/>
</dbReference>
<dbReference type="Gene3D" id="3.80.30.20">
    <property type="entry name" value="tm_1862 like domain"/>
    <property type="match status" value="1"/>
</dbReference>
<dbReference type="InterPro" id="IPR058240">
    <property type="entry name" value="rSAM_sf"/>
</dbReference>
<evidence type="ECO:0000256" key="3">
    <source>
        <dbReference type="ARBA" id="ARBA00022679"/>
    </source>
</evidence>
<evidence type="ECO:0000256" key="5">
    <source>
        <dbReference type="ARBA" id="ARBA00022723"/>
    </source>
</evidence>
<dbReference type="SFLD" id="SFLDS00029">
    <property type="entry name" value="Radical_SAM"/>
    <property type="match status" value="1"/>
</dbReference>
<keyword evidence="11" id="KW-1185">Reference proteome</keyword>
<dbReference type="Gene3D" id="3.40.50.280">
    <property type="entry name" value="Cobalamin-binding domain"/>
    <property type="match status" value="1"/>
</dbReference>
<dbReference type="SMART" id="SM00729">
    <property type="entry name" value="Elp3"/>
    <property type="match status" value="1"/>
</dbReference>
<dbReference type="GO" id="GO:0051539">
    <property type="term" value="F:4 iron, 4 sulfur cluster binding"/>
    <property type="evidence" value="ECO:0007669"/>
    <property type="project" value="UniProtKB-KW"/>
</dbReference>
<protein>
    <submittedName>
        <fullName evidence="10">B12-binding domain-containing radical SAM protein</fullName>
    </submittedName>
</protein>
<dbReference type="Pfam" id="PF13282">
    <property type="entry name" value="DUF4070"/>
    <property type="match status" value="1"/>
</dbReference>
<keyword evidence="2" id="KW-0489">Methyltransferase</keyword>
<dbReference type="InterPro" id="IPR007197">
    <property type="entry name" value="rSAM"/>
</dbReference>
<dbReference type="Pfam" id="PF02310">
    <property type="entry name" value="B12-binding"/>
    <property type="match status" value="1"/>
</dbReference>
<dbReference type="PANTHER" id="PTHR43409:SF7">
    <property type="entry name" value="BLL1977 PROTEIN"/>
    <property type="match status" value="1"/>
</dbReference>
<dbReference type="PROSITE" id="PS51918">
    <property type="entry name" value="RADICAL_SAM"/>
    <property type="match status" value="1"/>
</dbReference>
<evidence type="ECO:0000256" key="7">
    <source>
        <dbReference type="ARBA" id="ARBA00023014"/>
    </source>
</evidence>
<feature type="domain" description="B12-binding" evidence="8">
    <location>
        <begin position="1"/>
        <end position="126"/>
    </location>
</feature>
<dbReference type="CDD" id="cd01335">
    <property type="entry name" value="Radical_SAM"/>
    <property type="match status" value="1"/>
</dbReference>
<evidence type="ECO:0000313" key="11">
    <source>
        <dbReference type="Proteomes" id="UP001144352"/>
    </source>
</evidence>
<dbReference type="SFLD" id="SFLDG01123">
    <property type="entry name" value="methyltransferase_(Class_B)"/>
    <property type="match status" value="1"/>
</dbReference>
<evidence type="ECO:0000259" key="9">
    <source>
        <dbReference type="PROSITE" id="PS51918"/>
    </source>
</evidence>
<dbReference type="PROSITE" id="PS51332">
    <property type="entry name" value="B12_BINDING"/>
    <property type="match status" value="1"/>
</dbReference>
<evidence type="ECO:0000313" key="10">
    <source>
        <dbReference type="EMBL" id="GLI39149.1"/>
    </source>
</evidence>
<organism evidence="10 11">
    <name type="scientific">Geobacter hydrogenophilus</name>
    <dbReference type="NCBI Taxonomy" id="40983"/>
    <lineage>
        <taxon>Bacteria</taxon>
        <taxon>Pseudomonadati</taxon>
        <taxon>Thermodesulfobacteriota</taxon>
        <taxon>Desulfuromonadia</taxon>
        <taxon>Geobacterales</taxon>
        <taxon>Geobacteraceae</taxon>
        <taxon>Geobacter</taxon>
    </lineage>
</organism>
<keyword evidence="3" id="KW-0808">Transferase</keyword>
<evidence type="ECO:0000256" key="1">
    <source>
        <dbReference type="ARBA" id="ARBA00001966"/>
    </source>
</evidence>
<dbReference type="GO" id="GO:0003824">
    <property type="term" value="F:catalytic activity"/>
    <property type="evidence" value="ECO:0007669"/>
    <property type="project" value="InterPro"/>
</dbReference>
<name>A0A9W6LDX7_9BACT</name>
<dbReference type="CDD" id="cd02068">
    <property type="entry name" value="radical_SAM_B12_BD"/>
    <property type="match status" value="1"/>
</dbReference>
<dbReference type="Proteomes" id="UP001144352">
    <property type="component" value="Unassembled WGS sequence"/>
</dbReference>
<gene>
    <name evidence="10" type="ORF">GHYDROH2_26500</name>
</gene>
<comment type="caution">
    <text evidence="10">The sequence shown here is derived from an EMBL/GenBank/DDBJ whole genome shotgun (WGS) entry which is preliminary data.</text>
</comment>
<accession>A0A9W6LDX7</accession>
<keyword evidence="6" id="KW-0408">Iron</keyword>
<dbReference type="InterPro" id="IPR006638">
    <property type="entry name" value="Elp3/MiaA/NifB-like_rSAM"/>
</dbReference>
<comment type="cofactor">
    <cofactor evidence="1">
        <name>[4Fe-4S] cluster</name>
        <dbReference type="ChEBI" id="CHEBI:49883"/>
    </cofactor>
</comment>
<dbReference type="SFLD" id="SFLDG01082">
    <property type="entry name" value="B12-binding_domain_containing"/>
    <property type="match status" value="1"/>
</dbReference>
<dbReference type="PANTHER" id="PTHR43409">
    <property type="entry name" value="ANAEROBIC MAGNESIUM-PROTOPORPHYRIN IX MONOMETHYL ESTER CYCLASE-RELATED"/>
    <property type="match status" value="1"/>
</dbReference>
<evidence type="ECO:0000256" key="6">
    <source>
        <dbReference type="ARBA" id="ARBA00023004"/>
    </source>
</evidence>
<dbReference type="InterPro" id="IPR051198">
    <property type="entry name" value="BchE-like"/>
</dbReference>
<proteinExistence type="predicted"/>
<keyword evidence="5" id="KW-0479">Metal-binding</keyword>
<evidence type="ECO:0000256" key="2">
    <source>
        <dbReference type="ARBA" id="ARBA00022603"/>
    </source>
</evidence>
<dbReference type="EMBL" id="BSDS01000002">
    <property type="protein sequence ID" value="GLI39149.1"/>
    <property type="molecule type" value="Genomic_DNA"/>
</dbReference>
<keyword evidence="7" id="KW-0411">Iron-sulfur</keyword>
<evidence type="ECO:0000256" key="4">
    <source>
        <dbReference type="ARBA" id="ARBA00022691"/>
    </source>
</evidence>
<dbReference type="InterPro" id="IPR034466">
    <property type="entry name" value="Methyltransferase_Class_B"/>
</dbReference>
<dbReference type="GO" id="GO:0031419">
    <property type="term" value="F:cobalamin binding"/>
    <property type="evidence" value="ECO:0007669"/>
    <property type="project" value="InterPro"/>
</dbReference>
<dbReference type="InterPro" id="IPR025274">
    <property type="entry name" value="DUF4070"/>
</dbReference>
<dbReference type="InterPro" id="IPR023404">
    <property type="entry name" value="rSAM_horseshoe"/>
</dbReference>
<dbReference type="SUPFAM" id="SSF102114">
    <property type="entry name" value="Radical SAM enzymes"/>
    <property type="match status" value="1"/>
</dbReference>
<reference evidence="10" key="1">
    <citation type="submission" date="2022-12" db="EMBL/GenBank/DDBJ databases">
        <title>Reference genome sequencing for broad-spectrum identification of bacterial and archaeal isolates by mass spectrometry.</title>
        <authorList>
            <person name="Sekiguchi Y."/>
            <person name="Tourlousse D.M."/>
        </authorList>
    </citation>
    <scope>NUCLEOTIDE SEQUENCE</scope>
    <source>
        <strain evidence="10">H2</strain>
    </source>
</reference>
<dbReference type="AlphaFoldDB" id="A0A9W6LDX7"/>
<sequence length="428" mass="48163">MLLVYPATHKLGWVRRFQLPSLSLKQVAAVTPPEWDVVMADEVHEDVPFGERFDLVGITAMTHQAVRAYEIADRFRAEGVPVVLGGIHPTVLPEEAQAHADAVLVGEVEPVWAQLLDDLLAGRLAPLYRAPIPTDDRLVIPWSRRDILAGRQYLTTQTVQASRGCPYDCPFCTVTPYFGRTFRYRNPDDVLAELRSFEGKLMVFVDDNILGDPVRAKPILEGMAGMNLRWGGQANLRFAEDPELVKLVARSGCIGIFVGIESVTGPHANHAKTGNGSSQIDLVKRVRDAGIVLEASMIFGFDDHDEGVFERTIRFLEECAPSIPTFNVLTPYPGTSLFKQFDREGRLLHKDWSRYDHGQVVFRPKQMTPERLYRGWQEARWEAYRLPAIASRVMKGKGKLVNLAYNFLRRGGIERPDRIVHIPEVAEP</sequence>
<dbReference type="InterPro" id="IPR006158">
    <property type="entry name" value="Cobalamin-bd"/>
</dbReference>
<keyword evidence="4" id="KW-0949">S-adenosyl-L-methionine</keyword>